<keyword evidence="2" id="KW-0812">Transmembrane</keyword>
<keyword evidence="2" id="KW-1133">Transmembrane helix</keyword>
<reference evidence="3 4" key="1">
    <citation type="journal article" date="2012" name="Stand. Genomic Sci.">
        <title>Genome sequence of the halotolerant bacterium Corynebacterium halotolerans type strain YIM 70093(T) (= DSM 44683(T)).</title>
        <authorList>
            <person name="Ruckert C."/>
            <person name="Albersmeier A."/>
            <person name="Al-Dilaimi A."/>
            <person name="Niehaus K."/>
            <person name="Szczepanowski R."/>
            <person name="Kalinowski J."/>
        </authorList>
    </citation>
    <scope>NUCLEOTIDE SEQUENCE [LARGE SCALE GENOMIC DNA]</scope>
    <source>
        <strain evidence="3">YIM 70093</strain>
    </source>
</reference>
<dbReference type="RefSeq" id="WP_015401073.1">
    <property type="nucleotide sequence ID" value="NC_020302.1"/>
</dbReference>
<feature type="transmembrane region" description="Helical" evidence="2">
    <location>
        <begin position="135"/>
        <end position="161"/>
    </location>
</feature>
<dbReference type="STRING" id="1121362.A605_08260"/>
<dbReference type="eggNOG" id="ENOG5030ICP">
    <property type="taxonomic scope" value="Bacteria"/>
</dbReference>
<evidence type="ECO:0008006" key="5">
    <source>
        <dbReference type="Google" id="ProtNLM"/>
    </source>
</evidence>
<gene>
    <name evidence="3" type="ORF">A605_08260</name>
</gene>
<dbReference type="EMBL" id="CP003697">
    <property type="protein sequence ID" value="AGF72654.1"/>
    <property type="molecule type" value="Genomic_DNA"/>
</dbReference>
<name>M1MY47_9CORY</name>
<feature type="transmembrane region" description="Helical" evidence="2">
    <location>
        <begin position="106"/>
        <end position="123"/>
    </location>
</feature>
<dbReference type="AlphaFoldDB" id="M1MY47"/>
<accession>M1MY47</accession>
<dbReference type="HOGENOM" id="CLU_128647_0_0_11"/>
<organism evidence="3 4">
    <name type="scientific">Corynebacterium halotolerans YIM 70093 = DSM 44683</name>
    <dbReference type="NCBI Taxonomy" id="1121362"/>
    <lineage>
        <taxon>Bacteria</taxon>
        <taxon>Bacillati</taxon>
        <taxon>Actinomycetota</taxon>
        <taxon>Actinomycetes</taxon>
        <taxon>Mycobacteriales</taxon>
        <taxon>Corynebacteriaceae</taxon>
        <taxon>Corynebacterium</taxon>
    </lineage>
</organism>
<keyword evidence="4" id="KW-1185">Reference proteome</keyword>
<evidence type="ECO:0000256" key="2">
    <source>
        <dbReference type="SAM" id="Phobius"/>
    </source>
</evidence>
<proteinExistence type="predicted"/>
<evidence type="ECO:0000256" key="1">
    <source>
        <dbReference type="SAM" id="MobiDB-lite"/>
    </source>
</evidence>
<evidence type="ECO:0000313" key="4">
    <source>
        <dbReference type="Proteomes" id="UP000011723"/>
    </source>
</evidence>
<protein>
    <recommendedName>
        <fullName evidence="5">DUF4190 domain-containing protein</fullName>
    </recommendedName>
</protein>
<dbReference type="Proteomes" id="UP000011723">
    <property type="component" value="Chromosome"/>
</dbReference>
<feature type="compositionally biased region" description="Gly residues" evidence="1">
    <location>
        <begin position="29"/>
        <end position="44"/>
    </location>
</feature>
<evidence type="ECO:0000313" key="3">
    <source>
        <dbReference type="EMBL" id="AGF72654.1"/>
    </source>
</evidence>
<dbReference type="PATRIC" id="fig|1121362.3.peg.1668"/>
<dbReference type="KEGG" id="chn:A605_08260"/>
<keyword evidence="2" id="KW-0472">Membrane</keyword>
<sequence>MTNPSDPRDPGPGPGSGPTDYGAYQYPVGGSGPQPGNGYQGGHQDGFSSHQAYPGASSGSHEQFNYGGAGTWAINEEKNSVAPWALGVSILAVVVGLTIIGAPLAFIPGLIGLVLGIIGVVRARRIRGPRRRMGMSVTAIVLSVIAVLMTVALVVLAFFVAGSGAMDCFMLSTPEEQQACLDEWARSTN</sequence>
<feature type="compositionally biased region" description="Polar residues" evidence="1">
    <location>
        <begin position="46"/>
        <end position="60"/>
    </location>
</feature>
<feature type="region of interest" description="Disordered" evidence="1">
    <location>
        <begin position="1"/>
        <end position="60"/>
    </location>
</feature>
<feature type="transmembrane region" description="Helical" evidence="2">
    <location>
        <begin position="81"/>
        <end position="100"/>
    </location>
</feature>